<evidence type="ECO:0000313" key="4">
    <source>
        <dbReference type="EMBL" id="GAU87620.1"/>
    </source>
</evidence>
<dbReference type="AlphaFoldDB" id="A0A1D1UGF7"/>
<evidence type="ECO:0000313" key="5">
    <source>
        <dbReference type="Proteomes" id="UP000186922"/>
    </source>
</evidence>
<organism evidence="4 5">
    <name type="scientific">Ramazzottius varieornatus</name>
    <name type="common">Water bear</name>
    <name type="synonym">Tardigrade</name>
    <dbReference type="NCBI Taxonomy" id="947166"/>
    <lineage>
        <taxon>Eukaryota</taxon>
        <taxon>Metazoa</taxon>
        <taxon>Ecdysozoa</taxon>
        <taxon>Tardigrada</taxon>
        <taxon>Eutardigrada</taxon>
        <taxon>Parachela</taxon>
        <taxon>Hypsibioidea</taxon>
        <taxon>Ramazzottiidae</taxon>
        <taxon>Ramazzottius</taxon>
    </lineage>
</organism>
<dbReference type="PRINTS" id="PR00620">
    <property type="entry name" value="HISTONEH2A"/>
</dbReference>
<feature type="domain" description="Macro" evidence="3">
    <location>
        <begin position="165"/>
        <end position="350"/>
    </location>
</feature>
<dbReference type="PANTHER" id="PTHR23430">
    <property type="entry name" value="HISTONE H2A"/>
    <property type="match status" value="1"/>
</dbReference>
<dbReference type="Gene3D" id="1.10.20.10">
    <property type="entry name" value="Histone, subunit A"/>
    <property type="match status" value="1"/>
</dbReference>
<dbReference type="GO" id="GO:0000786">
    <property type="term" value="C:nucleosome"/>
    <property type="evidence" value="ECO:0007669"/>
    <property type="project" value="InterPro"/>
</dbReference>
<comment type="caution">
    <text evidence="4">The sequence shown here is derived from an EMBL/GenBank/DDBJ whole genome shotgun (WGS) entry which is preliminary data.</text>
</comment>
<dbReference type="Proteomes" id="UP000186922">
    <property type="component" value="Unassembled WGS sequence"/>
</dbReference>
<dbReference type="SUPFAM" id="SSF52949">
    <property type="entry name" value="Macro domain-like"/>
    <property type="match status" value="1"/>
</dbReference>
<dbReference type="CDD" id="cd00074">
    <property type="entry name" value="HFD_H2A"/>
    <property type="match status" value="1"/>
</dbReference>
<dbReference type="GO" id="GO:0046982">
    <property type="term" value="F:protein heterodimerization activity"/>
    <property type="evidence" value="ECO:0007669"/>
    <property type="project" value="InterPro"/>
</dbReference>
<keyword evidence="5" id="KW-1185">Reference proteome</keyword>
<reference evidence="4 5" key="1">
    <citation type="journal article" date="2016" name="Nat. Commun.">
        <title>Extremotolerant tardigrade genome and improved radiotolerance of human cultured cells by tardigrade-unique protein.</title>
        <authorList>
            <person name="Hashimoto T."/>
            <person name="Horikawa D.D."/>
            <person name="Saito Y."/>
            <person name="Kuwahara H."/>
            <person name="Kozuka-Hata H."/>
            <person name="Shin-I T."/>
            <person name="Minakuchi Y."/>
            <person name="Ohishi K."/>
            <person name="Motoyama A."/>
            <person name="Aizu T."/>
            <person name="Enomoto A."/>
            <person name="Kondo K."/>
            <person name="Tanaka S."/>
            <person name="Hara Y."/>
            <person name="Koshikawa S."/>
            <person name="Sagara H."/>
            <person name="Miura T."/>
            <person name="Yokobori S."/>
            <person name="Miyagawa K."/>
            <person name="Suzuki Y."/>
            <person name="Kubo T."/>
            <person name="Oyama M."/>
            <person name="Kohara Y."/>
            <person name="Fujiyama A."/>
            <person name="Arakawa K."/>
            <person name="Katayama T."/>
            <person name="Toyoda A."/>
            <person name="Kunieda T."/>
        </authorList>
    </citation>
    <scope>NUCLEOTIDE SEQUENCE [LARGE SCALE GENOMIC DNA]</scope>
    <source>
        <strain evidence="4 5">YOKOZUNA-1</strain>
    </source>
</reference>
<dbReference type="GO" id="GO:0030527">
    <property type="term" value="F:structural constituent of chromatin"/>
    <property type="evidence" value="ECO:0007669"/>
    <property type="project" value="InterPro"/>
</dbReference>
<dbReference type="GO" id="GO:0003677">
    <property type="term" value="F:DNA binding"/>
    <property type="evidence" value="ECO:0007669"/>
    <property type="project" value="InterPro"/>
</dbReference>
<dbReference type="Pfam" id="PF01661">
    <property type="entry name" value="Macro"/>
    <property type="match status" value="1"/>
</dbReference>
<dbReference type="PROSITE" id="PS51154">
    <property type="entry name" value="MACRO"/>
    <property type="match status" value="1"/>
</dbReference>
<protein>
    <recommendedName>
        <fullName evidence="3">Macro domain-containing protein</fullName>
    </recommendedName>
</protein>
<dbReference type="InterPro" id="IPR002589">
    <property type="entry name" value="Macro_dom"/>
</dbReference>
<dbReference type="InterPro" id="IPR009072">
    <property type="entry name" value="Histone-fold"/>
</dbReference>
<dbReference type="EMBL" id="BDGG01000001">
    <property type="protein sequence ID" value="GAU87620.1"/>
    <property type="molecule type" value="Genomic_DNA"/>
</dbReference>
<dbReference type="GO" id="GO:0006325">
    <property type="term" value="P:chromatin organization"/>
    <property type="evidence" value="ECO:0007669"/>
    <property type="project" value="UniProtKB-KW"/>
</dbReference>
<gene>
    <name evidence="4" type="primary">RvY_00439-1</name>
    <name evidence="4" type="synonym">RvY_00439.1</name>
    <name evidence="4" type="ORF">RvY_00439</name>
</gene>
<dbReference type="STRING" id="947166.A0A1D1UGF7"/>
<dbReference type="SMART" id="SM00506">
    <property type="entry name" value="A1pp"/>
    <property type="match status" value="1"/>
</dbReference>
<dbReference type="Gene3D" id="3.40.220.10">
    <property type="entry name" value="Leucine Aminopeptidase, subunit E, domain 1"/>
    <property type="match status" value="1"/>
</dbReference>
<keyword evidence="1" id="KW-1017">Isopeptide bond</keyword>
<sequence>MMGRNMLQKTGVTFPVRRIQRYMRRHHLVNGKMRIATSGAIYLASTIEYVVAEILELAGNAARDFKKKRISPKCIMSAIKWDDELRSLLKGWGMILPGSGNLWGNNLGQINATISAVAFSKSGQPSATIPGSSVKAPKKVLVVTKSKRKYAKKTSAPLTTQGGVETLSQRTLRTGVQLSVLKADITAVEADCYVHPTANSVSFGGEVGRRLSEVGGEALRQNLAQHANVAIPVNGAVLTGPATTGLKAAYLIHCNSPSWNDPDCVQRLEDTVKSCLHRMRENNLKTLAIPNIGSGGNHFPKQTAAQTILRSISQYFQTRPADEPRDEKIIFVLYDQQSVQVFQTELTNLVE</sequence>
<evidence type="ECO:0000256" key="2">
    <source>
        <dbReference type="ARBA" id="ARBA00022853"/>
    </source>
</evidence>
<evidence type="ECO:0000256" key="1">
    <source>
        <dbReference type="ARBA" id="ARBA00022499"/>
    </source>
</evidence>
<dbReference type="SUPFAM" id="SSF47113">
    <property type="entry name" value="Histone-fold"/>
    <property type="match status" value="1"/>
</dbReference>
<accession>A0A1D1UGF7</accession>
<dbReference type="InterPro" id="IPR007125">
    <property type="entry name" value="H2A/H2B/H3"/>
</dbReference>
<keyword evidence="2" id="KW-0156">Chromatin regulator</keyword>
<dbReference type="InterPro" id="IPR043472">
    <property type="entry name" value="Macro_dom-like"/>
</dbReference>
<evidence type="ECO:0000259" key="3">
    <source>
        <dbReference type="PROSITE" id="PS51154"/>
    </source>
</evidence>
<dbReference type="InterPro" id="IPR002119">
    <property type="entry name" value="Histone_H2A"/>
</dbReference>
<dbReference type="Pfam" id="PF00125">
    <property type="entry name" value="Histone"/>
    <property type="match status" value="1"/>
</dbReference>
<proteinExistence type="predicted"/>
<dbReference type="SMART" id="SM00414">
    <property type="entry name" value="H2A"/>
    <property type="match status" value="1"/>
</dbReference>
<dbReference type="OrthoDB" id="9421954at2759"/>
<name>A0A1D1UGF7_RAMVA</name>